<proteinExistence type="predicted"/>
<dbReference type="AlphaFoldDB" id="A0A813JEH4"/>
<protein>
    <submittedName>
        <fullName evidence="2">Uncharacterized protein</fullName>
    </submittedName>
</protein>
<gene>
    <name evidence="2" type="ORF">PGLA2088_LOCUS19006</name>
</gene>
<name>A0A813JEH4_POLGL</name>
<dbReference type="Proteomes" id="UP000626109">
    <property type="component" value="Unassembled WGS sequence"/>
</dbReference>
<feature type="region of interest" description="Disordered" evidence="1">
    <location>
        <begin position="177"/>
        <end position="337"/>
    </location>
</feature>
<accession>A0A813JEH4</accession>
<feature type="region of interest" description="Disordered" evidence="1">
    <location>
        <begin position="140"/>
        <end position="162"/>
    </location>
</feature>
<sequence length="337" mass="36649">MPSDKNVPNDREDPRDCNPMYKRLGAEVVSRRRHDTIKGAAQTQAADACVDLEQVLEKRPEGRAKWLAKALSQAGEGRLTPQSLYDVVAHNRFIEDLTEKVGRKMYRALHASLSVFSSKQRKFLEKECALARLQRPTYASTAFSGPQKDDADEEASKKEAEATALEEMMARCRDFVRDKQVERGERGDEPPVAAGAGASAGAVVAALAAAAAVATAAASHAAAAAAAHAEKAPREERAAPAAPPAGSRSRSQSGKEKDGSKSQEKDKKGGRQDKARRSSSRSRGRRSSPKKTSKGEKRGRSSHSSGRSRETGSRQKSRRKASSSSSDSRRRDQRRRR</sequence>
<feature type="compositionally biased region" description="Basic and acidic residues" evidence="1">
    <location>
        <begin position="228"/>
        <end position="238"/>
    </location>
</feature>
<evidence type="ECO:0000256" key="1">
    <source>
        <dbReference type="SAM" id="MobiDB-lite"/>
    </source>
</evidence>
<feature type="compositionally biased region" description="Low complexity" evidence="1">
    <location>
        <begin position="190"/>
        <end position="227"/>
    </location>
</feature>
<feature type="compositionally biased region" description="Basic and acidic residues" evidence="1">
    <location>
        <begin position="177"/>
        <end position="189"/>
    </location>
</feature>
<comment type="caution">
    <text evidence="2">The sequence shown here is derived from an EMBL/GenBank/DDBJ whole genome shotgun (WGS) entry which is preliminary data.</text>
</comment>
<reference evidence="2" key="1">
    <citation type="submission" date="2021-02" db="EMBL/GenBank/DDBJ databases">
        <authorList>
            <person name="Dougan E. K."/>
            <person name="Rhodes N."/>
            <person name="Thang M."/>
            <person name="Chan C."/>
        </authorList>
    </citation>
    <scope>NUCLEOTIDE SEQUENCE</scope>
</reference>
<organism evidence="2 3">
    <name type="scientific">Polarella glacialis</name>
    <name type="common">Dinoflagellate</name>
    <dbReference type="NCBI Taxonomy" id="89957"/>
    <lineage>
        <taxon>Eukaryota</taxon>
        <taxon>Sar</taxon>
        <taxon>Alveolata</taxon>
        <taxon>Dinophyceae</taxon>
        <taxon>Suessiales</taxon>
        <taxon>Suessiaceae</taxon>
        <taxon>Polarella</taxon>
    </lineage>
</organism>
<evidence type="ECO:0000313" key="2">
    <source>
        <dbReference type="EMBL" id="CAE8674594.1"/>
    </source>
</evidence>
<evidence type="ECO:0000313" key="3">
    <source>
        <dbReference type="Proteomes" id="UP000626109"/>
    </source>
</evidence>
<feature type="compositionally biased region" description="Basic residues" evidence="1">
    <location>
        <begin position="277"/>
        <end position="292"/>
    </location>
</feature>
<dbReference type="EMBL" id="CAJNNW010024852">
    <property type="protein sequence ID" value="CAE8674594.1"/>
    <property type="molecule type" value="Genomic_DNA"/>
</dbReference>
<feature type="compositionally biased region" description="Basic and acidic residues" evidence="1">
    <location>
        <begin position="253"/>
        <end position="276"/>
    </location>
</feature>